<organism evidence="2">
    <name type="scientific">Salmonella sp</name>
    <dbReference type="NCBI Taxonomy" id="599"/>
    <lineage>
        <taxon>Bacteria</taxon>
        <taxon>Pseudomonadati</taxon>
        <taxon>Pseudomonadota</taxon>
        <taxon>Gammaproteobacteria</taxon>
        <taxon>Enterobacterales</taxon>
        <taxon>Enterobacteriaceae</taxon>
        <taxon>Salmonella</taxon>
    </lineage>
</organism>
<gene>
    <name evidence="1" type="ORF">GPNKGMII_00133</name>
    <name evidence="2" type="ORF">GPNKGMII_00266</name>
</gene>
<geneLocation type="plasmid" evidence="1">
    <name>pSa21-HP</name>
</geneLocation>
<geneLocation type="plasmid" evidence="2">
    <name>pSa21-TC-CIP</name>
</geneLocation>
<evidence type="ECO:0000313" key="1">
    <source>
        <dbReference type="EMBL" id="AYM49249.1"/>
    </source>
</evidence>
<sequence>MHVKHQQMLRNGDRILHMKQLISLLYCSTYRYPYRKYIMWCRGIFSIWISNLIERYTRRNATCLMLVFVPFA</sequence>
<evidence type="ECO:0000313" key="2">
    <source>
        <dbReference type="EMBL" id="AYM49382.1"/>
    </source>
</evidence>
<dbReference type="EMBL" id="MH884651">
    <property type="protein sequence ID" value="AYM49382.1"/>
    <property type="molecule type" value="Genomic_DNA"/>
</dbReference>
<dbReference type="AlphaFoldDB" id="A0A3G2C9R4"/>
<dbReference type="EMBL" id="MH884650">
    <property type="protein sequence ID" value="AYM49249.1"/>
    <property type="molecule type" value="Genomic_DNA"/>
</dbReference>
<proteinExistence type="predicted"/>
<keyword evidence="2" id="KW-0614">Plasmid</keyword>
<protein>
    <submittedName>
        <fullName evidence="2">Uncharacterized protein</fullName>
    </submittedName>
</protein>
<accession>A0A3G2C9R4</accession>
<name>A0A3G2C9R4_SALSP</name>
<reference evidence="2" key="1">
    <citation type="submission" date="2018-09" db="EMBL/GenBank/DDBJ databases">
        <title>Transmission of ciprofloxacin resistance in Salmonella mediated by a novel type of conjugative helper plasmids.</title>
        <authorList>
            <person name="Chen K."/>
            <person name="Dong N."/>
            <person name="Chan E.W.-C."/>
            <person name="Chen S."/>
        </authorList>
    </citation>
    <scope>NUCLEOTIDE SEQUENCE</scope>
    <source>
        <strain evidence="2">Sa21</strain>
        <plasmid evidence="1">pSa21-HP</plasmid>
        <plasmid evidence="2">pSa21-TC-CIP</plasmid>
    </source>
</reference>